<gene>
    <name evidence="7" type="ORF">TMS3_0115105</name>
</gene>
<evidence type="ECO:0000313" key="7">
    <source>
        <dbReference type="EMBL" id="KFX68814.1"/>
    </source>
</evidence>
<feature type="transmembrane region" description="Helical" evidence="5">
    <location>
        <begin position="42"/>
        <end position="61"/>
    </location>
</feature>
<keyword evidence="8" id="KW-1185">Reference proteome</keyword>
<dbReference type="GO" id="GO:0022857">
    <property type="term" value="F:transmembrane transporter activity"/>
    <property type="evidence" value="ECO:0007669"/>
    <property type="project" value="InterPro"/>
</dbReference>
<dbReference type="InterPro" id="IPR020846">
    <property type="entry name" value="MFS_dom"/>
</dbReference>
<dbReference type="InterPro" id="IPR011701">
    <property type="entry name" value="MFS"/>
</dbReference>
<evidence type="ECO:0000256" key="2">
    <source>
        <dbReference type="ARBA" id="ARBA00022989"/>
    </source>
</evidence>
<dbReference type="GO" id="GO:0005886">
    <property type="term" value="C:plasma membrane"/>
    <property type="evidence" value="ECO:0007669"/>
    <property type="project" value="TreeGrafter"/>
</dbReference>
<accession>A0A0A1YJJ0</accession>
<feature type="transmembrane region" description="Helical" evidence="5">
    <location>
        <begin position="98"/>
        <end position="119"/>
    </location>
</feature>
<dbReference type="Pfam" id="PF07690">
    <property type="entry name" value="MFS_1"/>
    <property type="match status" value="1"/>
</dbReference>
<reference evidence="7 8" key="1">
    <citation type="journal article" date="2014" name="Genome Announc.">
        <title>Draft Genome Sequence of Petroleum Oil-Degrading Marine Bacterium Pseudomonas taeanensis Strain MS-3, Isolated from a Crude Oil-Contaminated Seashore.</title>
        <authorList>
            <person name="Lee S.Y."/>
            <person name="Kim S.H."/>
            <person name="Lee D.G."/>
            <person name="Shin S."/>
            <person name="Yun S.H."/>
            <person name="Choi C.W."/>
            <person name="Chung Y.H."/>
            <person name="Choi J.S."/>
            <person name="Kahng H.Y."/>
            <person name="Kim S.I."/>
        </authorList>
    </citation>
    <scope>NUCLEOTIDE SEQUENCE [LARGE SCALE GENOMIC DNA]</scope>
    <source>
        <strain evidence="7 8">MS-3</strain>
    </source>
</reference>
<evidence type="ECO:0000256" key="1">
    <source>
        <dbReference type="ARBA" id="ARBA00022692"/>
    </source>
</evidence>
<dbReference type="OrthoDB" id="9810614at2"/>
<evidence type="ECO:0000259" key="6">
    <source>
        <dbReference type="PROSITE" id="PS50850"/>
    </source>
</evidence>
<dbReference type="PANTHER" id="PTHR23521:SF3">
    <property type="entry name" value="MFS TRANSPORTER"/>
    <property type="match status" value="1"/>
</dbReference>
<feature type="transmembrane region" description="Helical" evidence="5">
    <location>
        <begin position="162"/>
        <end position="182"/>
    </location>
</feature>
<feature type="transmembrane region" description="Helical" evidence="5">
    <location>
        <begin position="202"/>
        <end position="225"/>
    </location>
</feature>
<feature type="domain" description="Major facilitator superfamily (MFS) profile" evidence="6">
    <location>
        <begin position="199"/>
        <end position="435"/>
    </location>
</feature>
<comment type="caution">
    <text evidence="7">The sequence shown here is derived from an EMBL/GenBank/DDBJ whole genome shotgun (WGS) entry which is preliminary data.</text>
</comment>
<feature type="transmembrane region" description="Helical" evidence="5">
    <location>
        <begin position="73"/>
        <end position="92"/>
    </location>
</feature>
<evidence type="ECO:0000256" key="5">
    <source>
        <dbReference type="SAM" id="Phobius"/>
    </source>
</evidence>
<feature type="region of interest" description="Disordered" evidence="4">
    <location>
        <begin position="412"/>
        <end position="435"/>
    </location>
</feature>
<feature type="transmembrane region" description="Helical" evidence="5">
    <location>
        <begin position="231"/>
        <end position="253"/>
    </location>
</feature>
<feature type="transmembrane region" description="Helical" evidence="5">
    <location>
        <begin position="356"/>
        <end position="373"/>
    </location>
</feature>
<dbReference type="eggNOG" id="COG2814">
    <property type="taxonomic scope" value="Bacteria"/>
</dbReference>
<feature type="transmembrane region" description="Helical" evidence="5">
    <location>
        <begin position="265"/>
        <end position="284"/>
    </location>
</feature>
<dbReference type="PROSITE" id="PS50850">
    <property type="entry name" value="MFS"/>
    <property type="match status" value="1"/>
</dbReference>
<keyword evidence="1 5" id="KW-0812">Transmembrane</keyword>
<dbReference type="AlphaFoldDB" id="A0A0A1YJJ0"/>
<dbReference type="InterPro" id="IPR036259">
    <property type="entry name" value="MFS_trans_sf"/>
</dbReference>
<dbReference type="EMBL" id="AWSQ01000004">
    <property type="protein sequence ID" value="KFX68814.1"/>
    <property type="molecule type" value="Genomic_DNA"/>
</dbReference>
<evidence type="ECO:0000313" key="8">
    <source>
        <dbReference type="Proteomes" id="UP000030063"/>
    </source>
</evidence>
<name>A0A0A1YJJ0_9PSED</name>
<feature type="compositionally biased region" description="Polar residues" evidence="4">
    <location>
        <begin position="421"/>
        <end position="435"/>
    </location>
</feature>
<evidence type="ECO:0000256" key="4">
    <source>
        <dbReference type="SAM" id="MobiDB-lite"/>
    </source>
</evidence>
<feature type="transmembrane region" description="Helical" evidence="5">
    <location>
        <begin position="131"/>
        <end position="150"/>
    </location>
</feature>
<dbReference type="PANTHER" id="PTHR23521">
    <property type="entry name" value="TRANSPORTER MFS SUPERFAMILY"/>
    <property type="match status" value="1"/>
</dbReference>
<dbReference type="SUPFAM" id="SSF103473">
    <property type="entry name" value="MFS general substrate transporter"/>
    <property type="match status" value="1"/>
</dbReference>
<dbReference type="CDD" id="cd17477">
    <property type="entry name" value="MFS_YcaD_like"/>
    <property type="match status" value="1"/>
</dbReference>
<keyword evidence="2 5" id="KW-1133">Transmembrane helix</keyword>
<feature type="transmembrane region" description="Helical" evidence="5">
    <location>
        <begin position="323"/>
        <end position="344"/>
    </location>
</feature>
<dbReference type="Gene3D" id="1.20.1250.20">
    <property type="entry name" value="MFS general substrate transporter like domains"/>
    <property type="match status" value="2"/>
</dbReference>
<protein>
    <recommendedName>
        <fullName evidence="6">Major facilitator superfamily (MFS) profile domain-containing protein</fullName>
    </recommendedName>
</protein>
<proteinExistence type="predicted"/>
<organism evidence="7 8">
    <name type="scientific">Pseudomonas taeanensis MS-3</name>
    <dbReference type="NCBI Taxonomy" id="1395571"/>
    <lineage>
        <taxon>Bacteria</taxon>
        <taxon>Pseudomonadati</taxon>
        <taxon>Pseudomonadota</taxon>
        <taxon>Gammaproteobacteria</taxon>
        <taxon>Pseudomonadales</taxon>
        <taxon>Pseudomonadaceae</taxon>
        <taxon>Pseudomonas</taxon>
    </lineage>
</organism>
<sequence length="435" mass="45429">MNSMFRTTGALLLSMGLLMLGNGLQGSLIGLRASLEGFSTQFTGILMTGYFIGFLAGSTLTPRIVAQVGHIRVFAALASLASSMVLIHSVFIDPWLWFGMRLVTGFCIAGLFIVAESWLNDSASNANRGQLLSLYMVITTGAMACGQLLLNLADPGSFELFILISVLVSLALLPLLLSATPAPSFAAPEHMSLLQLYRSSPLGILGCMGTGMSIGAMLGMGVIYAQQMGLSLSRISLFMGLVFIGGVVLQWPIGKLSDRLDRRKVIFVVTGLAALTALVGVAIAEVSAAGQLAVAFLFGGLAFPMYSLCIAHTNDALEPRQMVAASSNLVLAFGIGAALGPSLAAAVMGGVGPDGFFWYLAMVHAAIGVFALYRMTRRSAVPLDEQGLCVPIGSGASQVVMTMVQETTVGQASEVPEQPTLAESLSEANCSGTQP</sequence>
<evidence type="ECO:0000256" key="3">
    <source>
        <dbReference type="ARBA" id="ARBA00023136"/>
    </source>
</evidence>
<dbReference type="STRING" id="1395571.TMS3_0115105"/>
<feature type="transmembrane region" description="Helical" evidence="5">
    <location>
        <begin position="290"/>
        <end position="311"/>
    </location>
</feature>
<dbReference type="InterPro" id="IPR047200">
    <property type="entry name" value="MFS_YcaD-like"/>
</dbReference>
<keyword evidence="3 5" id="KW-0472">Membrane</keyword>
<dbReference type="RefSeq" id="WP_025166041.1">
    <property type="nucleotide sequence ID" value="NZ_AWSQ01000004.1"/>
</dbReference>
<dbReference type="Proteomes" id="UP000030063">
    <property type="component" value="Unassembled WGS sequence"/>
</dbReference>